<dbReference type="InterPro" id="IPR004882">
    <property type="entry name" value="Luc7-rel"/>
</dbReference>
<evidence type="ECO:0000313" key="4">
    <source>
        <dbReference type="Proteomes" id="UP001642483"/>
    </source>
</evidence>
<protein>
    <recommendedName>
        <fullName evidence="5">Luc7-like protein 3</fullName>
    </recommendedName>
</protein>
<evidence type="ECO:0000256" key="2">
    <source>
        <dbReference type="SAM" id="Coils"/>
    </source>
</evidence>
<comment type="caution">
    <text evidence="3">The sequence shown here is derived from an EMBL/GenBank/DDBJ whole genome shotgun (WGS) entry which is preliminary data.</text>
</comment>
<sequence>MTALSAMLDELMGKNRNAAPNEKTNEMHWSDEEVCKHFLCGFCPAELFTNTRSDLGVCEKTHDERTRKAYQESNRHLKMGYEEDFLQFLQQCWNDVERRIRRNHQRLQLSEEKNQNKLQVPSAENEEKITVLNKRIAEMLENIEKLGSEGEVEQAQSMMKLCDQLKEEREQLQTQKGGVSHLFCR</sequence>
<proteinExistence type="inferred from homology"/>
<accession>A0ABP0GER7</accession>
<reference evidence="3 4" key="1">
    <citation type="submission" date="2024-02" db="EMBL/GenBank/DDBJ databases">
        <authorList>
            <person name="Daric V."/>
            <person name="Darras S."/>
        </authorList>
    </citation>
    <scope>NUCLEOTIDE SEQUENCE [LARGE SCALE GENOMIC DNA]</scope>
</reference>
<evidence type="ECO:0000256" key="1">
    <source>
        <dbReference type="ARBA" id="ARBA00005655"/>
    </source>
</evidence>
<name>A0ABP0GER7_CLALP</name>
<organism evidence="3 4">
    <name type="scientific">Clavelina lepadiformis</name>
    <name type="common">Light-bulb sea squirt</name>
    <name type="synonym">Ascidia lepadiformis</name>
    <dbReference type="NCBI Taxonomy" id="159417"/>
    <lineage>
        <taxon>Eukaryota</taxon>
        <taxon>Metazoa</taxon>
        <taxon>Chordata</taxon>
        <taxon>Tunicata</taxon>
        <taxon>Ascidiacea</taxon>
        <taxon>Aplousobranchia</taxon>
        <taxon>Clavelinidae</taxon>
        <taxon>Clavelina</taxon>
    </lineage>
</organism>
<dbReference type="Pfam" id="PF03194">
    <property type="entry name" value="LUC7"/>
    <property type="match status" value="1"/>
</dbReference>
<evidence type="ECO:0008006" key="5">
    <source>
        <dbReference type="Google" id="ProtNLM"/>
    </source>
</evidence>
<keyword evidence="2" id="KW-0175">Coiled coil</keyword>
<feature type="coiled-coil region" evidence="2">
    <location>
        <begin position="129"/>
        <end position="175"/>
    </location>
</feature>
<evidence type="ECO:0000313" key="3">
    <source>
        <dbReference type="EMBL" id="CAK8689314.1"/>
    </source>
</evidence>
<dbReference type="Proteomes" id="UP001642483">
    <property type="component" value="Unassembled WGS sequence"/>
</dbReference>
<dbReference type="PANTHER" id="PTHR12375">
    <property type="entry name" value="RNA-BINDING PROTEIN LUC7-RELATED"/>
    <property type="match status" value="1"/>
</dbReference>
<gene>
    <name evidence="3" type="ORF">CVLEPA_LOCUS21334</name>
</gene>
<comment type="similarity">
    <text evidence="1">Belongs to the Luc7 family.</text>
</comment>
<keyword evidence="4" id="KW-1185">Reference proteome</keyword>
<dbReference type="EMBL" id="CAWYQH010000108">
    <property type="protein sequence ID" value="CAK8689314.1"/>
    <property type="molecule type" value="Genomic_DNA"/>
</dbReference>